<feature type="region of interest" description="Disordered" evidence="1">
    <location>
        <begin position="343"/>
        <end position="418"/>
    </location>
</feature>
<feature type="compositionally biased region" description="Basic and acidic residues" evidence="1">
    <location>
        <begin position="280"/>
        <end position="289"/>
    </location>
</feature>
<dbReference type="Proteomes" id="UP000030693">
    <property type="component" value="Unassembled WGS sequence"/>
</dbReference>
<dbReference type="GeneID" id="20525530"/>
<feature type="region of interest" description="Disordered" evidence="1">
    <location>
        <begin position="280"/>
        <end position="317"/>
    </location>
</feature>
<organism evidence="2">
    <name type="scientific">Fonticula alba</name>
    <name type="common">Slime mold</name>
    <dbReference type="NCBI Taxonomy" id="691883"/>
    <lineage>
        <taxon>Eukaryota</taxon>
        <taxon>Rotosphaerida</taxon>
        <taxon>Fonticulaceae</taxon>
        <taxon>Fonticula</taxon>
    </lineage>
</organism>
<evidence type="ECO:0000313" key="3">
    <source>
        <dbReference type="Proteomes" id="UP000030693"/>
    </source>
</evidence>
<protein>
    <submittedName>
        <fullName evidence="2">Uncharacterized protein</fullName>
    </submittedName>
</protein>
<accession>A0A058ZH48</accession>
<gene>
    <name evidence="2" type="ORF">H696_00805</name>
</gene>
<reference evidence="2" key="1">
    <citation type="submission" date="2013-04" db="EMBL/GenBank/DDBJ databases">
        <title>The Genome Sequence of Fonticula alba ATCC 38817.</title>
        <authorList>
            <consortium name="The Broad Institute Genomics Platform"/>
            <person name="Russ C."/>
            <person name="Cuomo C."/>
            <person name="Burger G."/>
            <person name="Gray M.W."/>
            <person name="Holland P.W.H."/>
            <person name="King N."/>
            <person name="Lang F.B.F."/>
            <person name="Roger A.J."/>
            <person name="Ruiz-Trillo I."/>
            <person name="Brown M."/>
            <person name="Walker B."/>
            <person name="Young S."/>
            <person name="Zeng Q."/>
            <person name="Gargeya S."/>
            <person name="Fitzgerald M."/>
            <person name="Haas B."/>
            <person name="Abouelleil A."/>
            <person name="Allen A.W."/>
            <person name="Alvarado L."/>
            <person name="Arachchi H.M."/>
            <person name="Berlin A.M."/>
            <person name="Chapman S.B."/>
            <person name="Gainer-Dewar J."/>
            <person name="Goldberg J."/>
            <person name="Griggs A."/>
            <person name="Gujja S."/>
            <person name="Hansen M."/>
            <person name="Howarth C."/>
            <person name="Imamovic A."/>
            <person name="Ireland A."/>
            <person name="Larimer J."/>
            <person name="McCowan C."/>
            <person name="Murphy C."/>
            <person name="Pearson M."/>
            <person name="Poon T.W."/>
            <person name="Priest M."/>
            <person name="Roberts A."/>
            <person name="Saif S."/>
            <person name="Shea T."/>
            <person name="Sisk P."/>
            <person name="Sykes S."/>
            <person name="Wortman J."/>
            <person name="Nusbaum C."/>
            <person name="Birren B."/>
        </authorList>
    </citation>
    <scope>NUCLEOTIDE SEQUENCE [LARGE SCALE GENOMIC DNA]</scope>
    <source>
        <strain evidence="2">ATCC 38817</strain>
    </source>
</reference>
<keyword evidence="3" id="KW-1185">Reference proteome</keyword>
<feature type="compositionally biased region" description="Low complexity" evidence="1">
    <location>
        <begin position="368"/>
        <end position="395"/>
    </location>
</feature>
<feature type="region of interest" description="Disordered" evidence="1">
    <location>
        <begin position="774"/>
        <end position="794"/>
    </location>
</feature>
<dbReference type="AlphaFoldDB" id="A0A058ZH48"/>
<dbReference type="EMBL" id="KB932201">
    <property type="protein sequence ID" value="KCV73263.1"/>
    <property type="molecule type" value="Genomic_DNA"/>
</dbReference>
<evidence type="ECO:0000256" key="1">
    <source>
        <dbReference type="SAM" id="MobiDB-lite"/>
    </source>
</evidence>
<feature type="compositionally biased region" description="Pro residues" evidence="1">
    <location>
        <begin position="351"/>
        <end position="367"/>
    </location>
</feature>
<sequence>MTASGSASGRSSGSGGRPTLGTNFFPSLNTVAEYLTGAVLLGLQQVRACFDNTTTGPDAQKPGCLFRFPAMPLASPGSRSVGQALTPQEAAHMRLYLGPGWDTGRWPAHLVDALGLVVFRLLEALLGVETNIVLDAPPTATPTAKPPAPSASDSPLVPLFGQVFDQLSIALMSPSPEREQHSPGVEALQHLPNGLVTHLVDQLLSALACLEYSSFYGSLMVASGTQRPVDPTVPSGFLRCHLSGLLYVSRAVSLLLTIWLTRQPRLSILLQESFLAHRQQGKEGKQAERHQKRLPAGRSATPGEASSPSGMESPPLPPAIADLVQFFHGWTDKIQAELGAVGSMGSALTPTPTPTPTPPPPPSPSPSSPLSSSSSLLLSSSSSSSRMGDSSSTPPARGGASPATGDLPSGEDLGPPAAELLAGGALSEEDPLTSRFSRLFCHVQLSLDELMMLPMAATAAAATPSTVRVSAPQVASAVHHAVATRYFRHQRDLVPAIELLFHNPATDGHRKLAESLGIAWAPALGLGGGPTWSVFFPPSSSCPLGRPHFIRLGLSPTMAACLERAPSVFHSLRKTCLALHDFLWMPLLNPYSKIASLNNILMSLVDEVNTLTAAEAQPPPLLATQRPVDAPTLESFFQLNHGVLSPDLVGLVAMALLLTLLSKEHLVTLSHSSNPFLHIDFCRSFCLSPLVFPPLSSTSLGELLLERNDQAGLRFVDLSRTEFDLPSAEILTYFVLSTSIAERCSAEQVAELRREGDTFLRRLSLEPDRIAHRAASSDQLARPGVSTPPGSISPAQETIQEFQQALYSPASFVLALLEAALGRLLAE</sequence>
<dbReference type="RefSeq" id="XP_009492964.1">
    <property type="nucleotide sequence ID" value="XM_009494689.1"/>
</dbReference>
<name>A0A058ZH48_FONAL</name>
<evidence type="ECO:0000313" key="2">
    <source>
        <dbReference type="EMBL" id="KCV73263.1"/>
    </source>
</evidence>
<proteinExistence type="predicted"/>